<dbReference type="InterPro" id="IPR036498">
    <property type="entry name" value="Nfu/NifU_N_sf"/>
</dbReference>
<dbReference type="Pfam" id="PF08712">
    <property type="entry name" value="Nfu_N"/>
    <property type="match status" value="2"/>
</dbReference>
<dbReference type="GO" id="GO:0051536">
    <property type="term" value="F:iron-sulfur cluster binding"/>
    <property type="evidence" value="ECO:0007669"/>
    <property type="project" value="InterPro"/>
</dbReference>
<organism evidence="3 4">
    <name type="scientific">Capnocytophaga endodontalis</name>
    <dbReference type="NCBI Taxonomy" id="2708117"/>
    <lineage>
        <taxon>Bacteria</taxon>
        <taxon>Pseudomonadati</taxon>
        <taxon>Bacteroidota</taxon>
        <taxon>Flavobacteriia</taxon>
        <taxon>Flavobacteriales</taxon>
        <taxon>Flavobacteriaceae</taxon>
        <taxon>Capnocytophaga</taxon>
    </lineage>
</organism>
<dbReference type="SUPFAM" id="SSF110836">
    <property type="entry name" value="Hypothetical protein SAV1430"/>
    <property type="match status" value="2"/>
</dbReference>
<accession>A0A1Z4BPC8</accession>
<protein>
    <recommendedName>
        <fullName evidence="2">Scaffold protein Nfu/NifU N-terminal domain-containing protein</fullName>
    </recommendedName>
</protein>
<dbReference type="SMART" id="SM00932">
    <property type="entry name" value="Nfu_N"/>
    <property type="match status" value="2"/>
</dbReference>
<dbReference type="AlphaFoldDB" id="A0A1Z4BPC8"/>
<dbReference type="PANTHER" id="PTHR11178">
    <property type="entry name" value="IRON-SULFUR CLUSTER SCAFFOLD PROTEIN NFU-RELATED"/>
    <property type="match status" value="1"/>
</dbReference>
<sequence>MTDLTLKIQPTANPDIIKLEANRPLVKGSYEFKNVDEAKNAPLAKELFYLPFVKTVYISSNFIALKRFPIVEWKEVQEEVAQQVLVYLQSGKDILLGEAGKPMGEAITVYTETTPNPTVMKFVANKRLVPTVIEYKSIEEAAEAPMAATLLTHFPFIEEVFFDDNYISLTKKGMEEWEMIAVDLRDYIRKYLSEGRPIINPAEIKRRQEEAQARLLSMVTTDEISQQIVAIIEQYVKPAVASDGGNIQFISYNRDTHHVEVLLQGACSGCPSSTQTLKKGIEVILKDKLNNPLINVEALL</sequence>
<gene>
    <name evidence="3" type="ORF">CBG49_08640</name>
</gene>
<proteinExistence type="inferred from homology"/>
<dbReference type="EMBL" id="CP022022">
    <property type="protein sequence ID" value="ASF43138.1"/>
    <property type="molecule type" value="Genomic_DNA"/>
</dbReference>
<evidence type="ECO:0000313" key="3">
    <source>
        <dbReference type="EMBL" id="ASF43138.1"/>
    </source>
</evidence>
<dbReference type="GO" id="GO:0016226">
    <property type="term" value="P:iron-sulfur cluster assembly"/>
    <property type="evidence" value="ECO:0007669"/>
    <property type="project" value="InterPro"/>
</dbReference>
<dbReference type="InterPro" id="IPR001075">
    <property type="entry name" value="NIF_FeS_clus_asmbl_NifU_C"/>
</dbReference>
<dbReference type="Gene3D" id="3.30.1370.70">
    <property type="entry name" value="Scaffold protein Nfu/NifU, N-terminal domain"/>
    <property type="match status" value="2"/>
</dbReference>
<evidence type="ECO:0000259" key="2">
    <source>
        <dbReference type="SMART" id="SM00932"/>
    </source>
</evidence>
<evidence type="ECO:0000313" key="4">
    <source>
        <dbReference type="Proteomes" id="UP000197007"/>
    </source>
</evidence>
<dbReference type="PANTHER" id="PTHR11178:SF1">
    <property type="entry name" value="NFU1 IRON-SULFUR CLUSTER SCAFFOLD HOMOLOG, MITOCHONDRIAL"/>
    <property type="match status" value="1"/>
</dbReference>
<evidence type="ECO:0000256" key="1">
    <source>
        <dbReference type="ARBA" id="ARBA00006420"/>
    </source>
</evidence>
<dbReference type="InterPro" id="IPR014824">
    <property type="entry name" value="Nfu/NifU_N"/>
</dbReference>
<dbReference type="SUPFAM" id="SSF117916">
    <property type="entry name" value="Fe-S cluster assembly (FSCA) domain-like"/>
    <property type="match status" value="1"/>
</dbReference>
<name>A0A1Z4BPC8_9FLAO</name>
<comment type="similarity">
    <text evidence="1">Belongs to the NifU family.</text>
</comment>
<dbReference type="RefSeq" id="WP_088594182.1">
    <property type="nucleotide sequence ID" value="NZ_CP022022.1"/>
</dbReference>
<dbReference type="Pfam" id="PF01106">
    <property type="entry name" value="NifU"/>
    <property type="match status" value="1"/>
</dbReference>
<feature type="domain" description="Scaffold protein Nfu/NifU N-terminal" evidence="2">
    <location>
        <begin position="6"/>
        <end position="91"/>
    </location>
</feature>
<reference evidence="4" key="1">
    <citation type="submission" date="2017-06" db="EMBL/GenBank/DDBJ databases">
        <title>Complete genome sequence of Capnocytophaga sp. KCOM 1579 (=ChDC OS43) isolated from a human refractory periapical abscess lesion.</title>
        <authorList>
            <person name="Kook J.-K."/>
            <person name="Park S.-N."/>
            <person name="Lim Y.K."/>
            <person name="Roh H."/>
        </authorList>
    </citation>
    <scope>NUCLEOTIDE SEQUENCE [LARGE SCALE GENOMIC DNA]</scope>
    <source>
        <strain evidence="4">ChDC OS43</strain>
    </source>
</reference>
<dbReference type="InterPro" id="IPR034904">
    <property type="entry name" value="FSCA_dom_sf"/>
</dbReference>
<feature type="domain" description="Scaffold protein Nfu/NifU N-terminal" evidence="2">
    <location>
        <begin position="109"/>
        <end position="195"/>
    </location>
</feature>
<dbReference type="Gene3D" id="3.30.300.130">
    <property type="entry name" value="Fe-S cluster assembly (FSCA)"/>
    <property type="match status" value="1"/>
</dbReference>
<keyword evidence="4" id="KW-1185">Reference proteome</keyword>
<dbReference type="GO" id="GO:0005506">
    <property type="term" value="F:iron ion binding"/>
    <property type="evidence" value="ECO:0007669"/>
    <property type="project" value="InterPro"/>
</dbReference>
<dbReference type="KEGG" id="capn:CBG49_08640"/>
<dbReference type="Proteomes" id="UP000197007">
    <property type="component" value="Chromosome"/>
</dbReference>